<gene>
    <name evidence="1" type="ORF">V7S43_014439</name>
</gene>
<dbReference type="Proteomes" id="UP001632037">
    <property type="component" value="Unassembled WGS sequence"/>
</dbReference>
<protein>
    <submittedName>
        <fullName evidence="1">Uncharacterized protein</fullName>
    </submittedName>
</protein>
<evidence type="ECO:0000313" key="2">
    <source>
        <dbReference type="Proteomes" id="UP001632037"/>
    </source>
</evidence>
<comment type="caution">
    <text evidence="1">The sequence shown here is derived from an EMBL/GenBank/DDBJ whole genome shotgun (WGS) entry which is preliminary data.</text>
</comment>
<dbReference type="EMBL" id="JBIMZQ010000040">
    <property type="protein sequence ID" value="KAL3660685.1"/>
    <property type="molecule type" value="Genomic_DNA"/>
</dbReference>
<accession>A0ABD3F5G6</accession>
<reference evidence="1 2" key="1">
    <citation type="submission" date="2024-09" db="EMBL/GenBank/DDBJ databases">
        <title>Genome sequencing and assembly of Phytophthora oleae, isolate VK10A, causative agent of rot of olive drupes.</title>
        <authorList>
            <person name="Conti Taguali S."/>
            <person name="Riolo M."/>
            <person name="La Spada F."/>
            <person name="Cacciola S.O."/>
            <person name="Dionisio G."/>
        </authorList>
    </citation>
    <scope>NUCLEOTIDE SEQUENCE [LARGE SCALE GENOMIC DNA]</scope>
    <source>
        <strain evidence="1 2">VK10A</strain>
    </source>
</reference>
<sequence>MPARPASKKKSTAQKPERVIATAQDLRNYTKEPKHDDEVAVIYGLFLWASYHVTKHGRDIIYLHFYDAIANDTVDDLLKTYVYDGERNFNSDKELMTATIWDEVGRLQKYSNAGGYRSHNAFFWFVGFS</sequence>
<name>A0ABD3F5G6_9STRA</name>
<dbReference type="AlphaFoldDB" id="A0ABD3F5G6"/>
<evidence type="ECO:0000313" key="1">
    <source>
        <dbReference type="EMBL" id="KAL3660685.1"/>
    </source>
</evidence>
<organism evidence="1 2">
    <name type="scientific">Phytophthora oleae</name>
    <dbReference type="NCBI Taxonomy" id="2107226"/>
    <lineage>
        <taxon>Eukaryota</taxon>
        <taxon>Sar</taxon>
        <taxon>Stramenopiles</taxon>
        <taxon>Oomycota</taxon>
        <taxon>Peronosporomycetes</taxon>
        <taxon>Peronosporales</taxon>
        <taxon>Peronosporaceae</taxon>
        <taxon>Phytophthora</taxon>
    </lineage>
</organism>
<keyword evidence="2" id="KW-1185">Reference proteome</keyword>
<proteinExistence type="predicted"/>